<dbReference type="AlphaFoldDB" id="A0A1L9TNE2"/>
<sequence length="131" mass="14454">MRPSIVTSAIAMLATAVSGHTVNCWGKALHADIDVFPEAVNFIEKGQDRVSVRPNGCKNLYCSDDMSVRFCNDLDKPRVMGKRNILDSINVLATECKEEYKGKTVAGGVVDHSDHWSVVVQGHDDLCKSRY</sequence>
<feature type="signal peptide" evidence="1">
    <location>
        <begin position="1"/>
        <end position="19"/>
    </location>
</feature>
<feature type="chain" id="PRO_5013335927" description="Ecp2 effector protein domain-containing protein" evidence="1">
    <location>
        <begin position="20"/>
        <end position="131"/>
    </location>
</feature>
<dbReference type="RefSeq" id="XP_040704734.1">
    <property type="nucleotide sequence ID" value="XM_040846515.1"/>
</dbReference>
<evidence type="ECO:0000256" key="1">
    <source>
        <dbReference type="SAM" id="SignalP"/>
    </source>
</evidence>
<evidence type="ECO:0008006" key="4">
    <source>
        <dbReference type="Google" id="ProtNLM"/>
    </source>
</evidence>
<dbReference type="Proteomes" id="UP000184356">
    <property type="component" value="Unassembled WGS sequence"/>
</dbReference>
<protein>
    <recommendedName>
        <fullName evidence="4">Ecp2 effector protein domain-containing protein</fullName>
    </recommendedName>
</protein>
<dbReference type="PANTHER" id="PTHR35605">
    <property type="entry name" value="ECP2 EFFECTOR PROTEIN DOMAIN-CONTAINING PROTEIN-RELATED"/>
    <property type="match status" value="1"/>
</dbReference>
<dbReference type="EMBL" id="KV878584">
    <property type="protein sequence ID" value="OJJ60928.1"/>
    <property type="molecule type" value="Genomic_DNA"/>
</dbReference>
<dbReference type="PANTHER" id="PTHR35605:SF1">
    <property type="entry name" value="ECP2 EFFECTOR PROTEIN DOMAIN-CONTAINING PROTEIN-RELATED"/>
    <property type="match status" value="1"/>
</dbReference>
<dbReference type="OrthoDB" id="4467589at2759"/>
<keyword evidence="3" id="KW-1185">Reference proteome</keyword>
<accession>A0A1L9TNE2</accession>
<evidence type="ECO:0000313" key="2">
    <source>
        <dbReference type="EMBL" id="OJJ60928.1"/>
    </source>
</evidence>
<evidence type="ECO:0000313" key="3">
    <source>
        <dbReference type="Proteomes" id="UP000184356"/>
    </source>
</evidence>
<dbReference type="VEuPathDB" id="FungiDB:ASPSYDRAFT_42748"/>
<name>A0A1L9TNE2_9EURO</name>
<keyword evidence="1" id="KW-0732">Signal</keyword>
<gene>
    <name evidence="2" type="ORF">ASPSYDRAFT_42748</name>
</gene>
<dbReference type="GeneID" id="63762588"/>
<reference evidence="3" key="1">
    <citation type="journal article" date="2017" name="Genome Biol.">
        <title>Comparative genomics reveals high biological diversity and specific adaptations in the industrially and medically important fungal genus Aspergillus.</title>
        <authorList>
            <person name="de Vries R.P."/>
            <person name="Riley R."/>
            <person name="Wiebenga A."/>
            <person name="Aguilar-Osorio G."/>
            <person name="Amillis S."/>
            <person name="Uchima C.A."/>
            <person name="Anderluh G."/>
            <person name="Asadollahi M."/>
            <person name="Askin M."/>
            <person name="Barry K."/>
            <person name="Battaglia E."/>
            <person name="Bayram O."/>
            <person name="Benocci T."/>
            <person name="Braus-Stromeyer S.A."/>
            <person name="Caldana C."/>
            <person name="Canovas D."/>
            <person name="Cerqueira G.C."/>
            <person name="Chen F."/>
            <person name="Chen W."/>
            <person name="Choi C."/>
            <person name="Clum A."/>
            <person name="Dos Santos R.A."/>
            <person name="Damasio A.R."/>
            <person name="Diallinas G."/>
            <person name="Emri T."/>
            <person name="Fekete E."/>
            <person name="Flipphi M."/>
            <person name="Freyberg S."/>
            <person name="Gallo A."/>
            <person name="Gournas C."/>
            <person name="Habgood R."/>
            <person name="Hainaut M."/>
            <person name="Harispe M.L."/>
            <person name="Henrissat B."/>
            <person name="Hilden K.S."/>
            <person name="Hope R."/>
            <person name="Hossain A."/>
            <person name="Karabika E."/>
            <person name="Karaffa L."/>
            <person name="Karanyi Z."/>
            <person name="Krasevec N."/>
            <person name="Kuo A."/>
            <person name="Kusch H."/>
            <person name="LaButti K."/>
            <person name="Lagendijk E.L."/>
            <person name="Lapidus A."/>
            <person name="Levasseur A."/>
            <person name="Lindquist E."/>
            <person name="Lipzen A."/>
            <person name="Logrieco A.F."/>
            <person name="MacCabe A."/>
            <person name="Maekelae M.R."/>
            <person name="Malavazi I."/>
            <person name="Melin P."/>
            <person name="Meyer V."/>
            <person name="Mielnichuk N."/>
            <person name="Miskei M."/>
            <person name="Molnar A.P."/>
            <person name="Mule G."/>
            <person name="Ngan C.Y."/>
            <person name="Orejas M."/>
            <person name="Orosz E."/>
            <person name="Ouedraogo J.P."/>
            <person name="Overkamp K.M."/>
            <person name="Park H.-S."/>
            <person name="Perrone G."/>
            <person name="Piumi F."/>
            <person name="Punt P.J."/>
            <person name="Ram A.F."/>
            <person name="Ramon A."/>
            <person name="Rauscher S."/>
            <person name="Record E."/>
            <person name="Riano-Pachon D.M."/>
            <person name="Robert V."/>
            <person name="Roehrig J."/>
            <person name="Ruller R."/>
            <person name="Salamov A."/>
            <person name="Salih N.S."/>
            <person name="Samson R.A."/>
            <person name="Sandor E."/>
            <person name="Sanguinetti M."/>
            <person name="Schuetze T."/>
            <person name="Sepcic K."/>
            <person name="Shelest E."/>
            <person name="Sherlock G."/>
            <person name="Sophianopoulou V."/>
            <person name="Squina F.M."/>
            <person name="Sun H."/>
            <person name="Susca A."/>
            <person name="Todd R.B."/>
            <person name="Tsang A."/>
            <person name="Unkles S.E."/>
            <person name="van de Wiele N."/>
            <person name="van Rossen-Uffink D."/>
            <person name="Oliveira J.V."/>
            <person name="Vesth T.C."/>
            <person name="Visser J."/>
            <person name="Yu J.-H."/>
            <person name="Zhou M."/>
            <person name="Andersen M.R."/>
            <person name="Archer D.B."/>
            <person name="Baker S.E."/>
            <person name="Benoit I."/>
            <person name="Brakhage A.A."/>
            <person name="Braus G.H."/>
            <person name="Fischer R."/>
            <person name="Frisvad J.C."/>
            <person name="Goldman G.H."/>
            <person name="Houbraken J."/>
            <person name="Oakley B."/>
            <person name="Pocsi I."/>
            <person name="Scazzocchio C."/>
            <person name="Seiboth B."/>
            <person name="vanKuyk P.A."/>
            <person name="Wortman J."/>
            <person name="Dyer P.S."/>
            <person name="Grigoriev I.V."/>
        </authorList>
    </citation>
    <scope>NUCLEOTIDE SEQUENCE [LARGE SCALE GENOMIC DNA]</scope>
    <source>
        <strain evidence="3">CBS 593.65</strain>
    </source>
</reference>
<proteinExistence type="predicted"/>
<organism evidence="2 3">
    <name type="scientific">Aspergillus sydowii CBS 593.65</name>
    <dbReference type="NCBI Taxonomy" id="1036612"/>
    <lineage>
        <taxon>Eukaryota</taxon>
        <taxon>Fungi</taxon>
        <taxon>Dikarya</taxon>
        <taxon>Ascomycota</taxon>
        <taxon>Pezizomycotina</taxon>
        <taxon>Eurotiomycetes</taxon>
        <taxon>Eurotiomycetidae</taxon>
        <taxon>Eurotiales</taxon>
        <taxon>Aspergillaceae</taxon>
        <taxon>Aspergillus</taxon>
        <taxon>Aspergillus subgen. Nidulantes</taxon>
    </lineage>
</organism>